<dbReference type="InterPro" id="IPR049177">
    <property type="entry name" value="MgtC_SapB_SrpB_YhiD_N"/>
</dbReference>
<feature type="transmembrane region" description="Helical" evidence="7">
    <location>
        <begin position="76"/>
        <end position="95"/>
    </location>
</feature>
<gene>
    <name evidence="9" type="ORF">SAMN04487962_10530</name>
</gene>
<dbReference type="Proteomes" id="UP000198762">
    <property type="component" value="Unassembled WGS sequence"/>
</dbReference>
<dbReference type="EMBL" id="FOHZ01000005">
    <property type="protein sequence ID" value="SET15884.1"/>
    <property type="molecule type" value="Genomic_DNA"/>
</dbReference>
<keyword evidence="6 7" id="KW-0472">Membrane</keyword>
<keyword evidence="4 7" id="KW-0812">Transmembrane</keyword>
<evidence type="ECO:0000256" key="3">
    <source>
        <dbReference type="ARBA" id="ARBA00022475"/>
    </source>
</evidence>
<protein>
    <recommendedName>
        <fullName evidence="7">Protein MgtC</fullName>
    </recommendedName>
</protein>
<feature type="transmembrane region" description="Helical" evidence="7">
    <location>
        <begin position="102"/>
        <end position="120"/>
    </location>
</feature>
<evidence type="ECO:0000313" key="9">
    <source>
        <dbReference type="EMBL" id="SET15884.1"/>
    </source>
</evidence>
<dbReference type="InterPro" id="IPR003416">
    <property type="entry name" value="MgtC/SapB/SrpB/YhiD_fam"/>
</dbReference>
<evidence type="ECO:0000256" key="7">
    <source>
        <dbReference type="RuleBase" id="RU365041"/>
    </source>
</evidence>
<organism evidence="9 10">
    <name type="scientific">Marinobacter segnicrescens</name>
    <dbReference type="NCBI Taxonomy" id="430453"/>
    <lineage>
        <taxon>Bacteria</taxon>
        <taxon>Pseudomonadati</taxon>
        <taxon>Pseudomonadota</taxon>
        <taxon>Gammaproteobacteria</taxon>
        <taxon>Pseudomonadales</taxon>
        <taxon>Marinobacteraceae</taxon>
        <taxon>Marinobacter</taxon>
    </lineage>
</organism>
<evidence type="ECO:0000259" key="8">
    <source>
        <dbReference type="Pfam" id="PF02308"/>
    </source>
</evidence>
<evidence type="ECO:0000256" key="2">
    <source>
        <dbReference type="ARBA" id="ARBA00009298"/>
    </source>
</evidence>
<evidence type="ECO:0000256" key="6">
    <source>
        <dbReference type="ARBA" id="ARBA00023136"/>
    </source>
</evidence>
<name>A0A1I0C8R8_9GAMM</name>
<feature type="domain" description="MgtC/SapB/SrpB/YhiD N-terminal" evidence="8">
    <location>
        <begin position="15"/>
        <end position="145"/>
    </location>
</feature>
<evidence type="ECO:0000256" key="4">
    <source>
        <dbReference type="ARBA" id="ARBA00022692"/>
    </source>
</evidence>
<evidence type="ECO:0000313" key="10">
    <source>
        <dbReference type="Proteomes" id="UP000198762"/>
    </source>
</evidence>
<keyword evidence="5 7" id="KW-1133">Transmembrane helix</keyword>
<dbReference type="PANTHER" id="PTHR33778">
    <property type="entry name" value="PROTEIN MGTC"/>
    <property type="match status" value="1"/>
</dbReference>
<evidence type="ECO:0000256" key="5">
    <source>
        <dbReference type="ARBA" id="ARBA00022989"/>
    </source>
</evidence>
<keyword evidence="3" id="KW-1003">Cell membrane</keyword>
<dbReference type="STRING" id="430453.SAMN04487962_10530"/>
<comment type="similarity">
    <text evidence="2 7">Belongs to the MgtC/SapB family.</text>
</comment>
<reference evidence="10" key="1">
    <citation type="submission" date="2016-10" db="EMBL/GenBank/DDBJ databases">
        <authorList>
            <person name="Varghese N."/>
            <person name="Submissions S."/>
        </authorList>
    </citation>
    <scope>NUCLEOTIDE SEQUENCE [LARGE SCALE GENOMIC DNA]</scope>
    <source>
        <strain evidence="10">CGMCC 1.6489</strain>
    </source>
</reference>
<dbReference type="AlphaFoldDB" id="A0A1I0C8R8"/>
<evidence type="ECO:0000256" key="1">
    <source>
        <dbReference type="ARBA" id="ARBA00004651"/>
    </source>
</evidence>
<proteinExistence type="inferred from homology"/>
<dbReference type="RefSeq" id="WP_091849833.1">
    <property type="nucleotide sequence ID" value="NZ_FOHZ01000005.1"/>
</dbReference>
<accession>A0A1I0C8R8</accession>
<dbReference type="PANTHER" id="PTHR33778:SF1">
    <property type="entry name" value="MAGNESIUM TRANSPORTER YHID-RELATED"/>
    <property type="match status" value="1"/>
</dbReference>
<comment type="subcellular location">
    <subcellularLocation>
        <location evidence="7">Cell inner membrane</location>
        <topology evidence="7">Multi-pass membrane protein</topology>
    </subcellularLocation>
    <subcellularLocation>
        <location evidence="1">Cell membrane</location>
        <topology evidence="1">Multi-pass membrane protein</topology>
    </subcellularLocation>
</comment>
<dbReference type="Pfam" id="PF02308">
    <property type="entry name" value="MgtC"/>
    <property type="match status" value="1"/>
</dbReference>
<dbReference type="GO" id="GO:0005886">
    <property type="term" value="C:plasma membrane"/>
    <property type="evidence" value="ECO:0007669"/>
    <property type="project" value="UniProtKB-SubCell"/>
</dbReference>
<dbReference type="PRINTS" id="PR01837">
    <property type="entry name" value="MGTCSAPBPROT"/>
</dbReference>
<keyword evidence="10" id="KW-1185">Reference proteome</keyword>
<keyword evidence="7" id="KW-0997">Cell inner membrane</keyword>
<feature type="transmembrane region" description="Helical" evidence="7">
    <location>
        <begin position="43"/>
        <end position="64"/>
    </location>
</feature>
<sequence>MESSELPFMDMLIRLSVATGFGFLLGLERELRGKPAGLRSHMLVAMGAAAFVMVGMHILFATATGDPSARIDPTRIVEGVIGGIGFLGAGCIIQARGSVQGITTGASIWIAGAVGVASGIGNLSLAALLSAFALITIAVLGHFEKEVLNDREEPTGARRGRSQ</sequence>